<protein>
    <submittedName>
        <fullName evidence="1">Uncharacterized protein</fullName>
    </submittedName>
</protein>
<keyword evidence="2" id="KW-1185">Reference proteome</keyword>
<reference evidence="1" key="1">
    <citation type="journal article" date="2017" name="Nature">
        <title>The genome of Chenopodium quinoa.</title>
        <authorList>
            <person name="Jarvis D.E."/>
            <person name="Ho Y.S."/>
            <person name="Lightfoot D.J."/>
            <person name="Schmoeckel S.M."/>
            <person name="Li B."/>
            <person name="Borm T.J.A."/>
            <person name="Ohyanagi H."/>
            <person name="Mineta K."/>
            <person name="Michell C.T."/>
            <person name="Saber N."/>
            <person name="Kharbatia N.M."/>
            <person name="Rupper R.R."/>
            <person name="Sharp A.R."/>
            <person name="Dally N."/>
            <person name="Boughton B.A."/>
            <person name="Woo Y.H."/>
            <person name="Gao G."/>
            <person name="Schijlen E.G.W.M."/>
            <person name="Guo X."/>
            <person name="Momin A.A."/>
            <person name="Negrao S."/>
            <person name="Al-Babili S."/>
            <person name="Gehring C."/>
            <person name="Roessner U."/>
            <person name="Jung C."/>
            <person name="Murphy K."/>
            <person name="Arold S.T."/>
            <person name="Gojobori T."/>
            <person name="van der Linden C.G."/>
            <person name="van Loo E.N."/>
            <person name="Jellen E.N."/>
            <person name="Maughan P.J."/>
            <person name="Tester M."/>
        </authorList>
    </citation>
    <scope>NUCLEOTIDE SEQUENCE [LARGE SCALE GENOMIC DNA]</scope>
    <source>
        <strain evidence="1">cv. PI 614886</strain>
    </source>
</reference>
<accession>A0A803MV79</accession>
<dbReference type="Gramene" id="AUR62035806-RA">
    <property type="protein sequence ID" value="AUR62035806-RA:cds"/>
    <property type="gene ID" value="AUR62035806"/>
</dbReference>
<dbReference type="EnsemblPlants" id="AUR62035806-RA">
    <property type="protein sequence ID" value="AUR62035806-RA:cds"/>
    <property type="gene ID" value="AUR62035806"/>
</dbReference>
<name>A0A803MV79_CHEQI</name>
<reference evidence="1" key="2">
    <citation type="submission" date="2021-03" db="UniProtKB">
        <authorList>
            <consortium name="EnsemblPlants"/>
        </authorList>
    </citation>
    <scope>IDENTIFICATION</scope>
</reference>
<organism evidence="1 2">
    <name type="scientific">Chenopodium quinoa</name>
    <name type="common">Quinoa</name>
    <dbReference type="NCBI Taxonomy" id="63459"/>
    <lineage>
        <taxon>Eukaryota</taxon>
        <taxon>Viridiplantae</taxon>
        <taxon>Streptophyta</taxon>
        <taxon>Embryophyta</taxon>
        <taxon>Tracheophyta</taxon>
        <taxon>Spermatophyta</taxon>
        <taxon>Magnoliopsida</taxon>
        <taxon>eudicotyledons</taxon>
        <taxon>Gunneridae</taxon>
        <taxon>Pentapetalae</taxon>
        <taxon>Caryophyllales</taxon>
        <taxon>Chenopodiaceae</taxon>
        <taxon>Chenopodioideae</taxon>
        <taxon>Atripliceae</taxon>
        <taxon>Chenopodium</taxon>
    </lineage>
</organism>
<sequence length="67" mass="7726">MAMHSYIRRHALEDLEFHKCDVNPYCIPEVEGDEEIGGDSVITLEEHDGSMDDFSMESIRYNIAISY</sequence>
<dbReference type="AlphaFoldDB" id="A0A803MV79"/>
<evidence type="ECO:0000313" key="1">
    <source>
        <dbReference type="EnsemblPlants" id="AUR62035806-RA:cds"/>
    </source>
</evidence>
<dbReference type="Proteomes" id="UP000596660">
    <property type="component" value="Unplaced"/>
</dbReference>
<proteinExistence type="predicted"/>
<evidence type="ECO:0000313" key="2">
    <source>
        <dbReference type="Proteomes" id="UP000596660"/>
    </source>
</evidence>